<keyword evidence="2 7" id="KW-0812">Transmembrane</keyword>
<feature type="transmembrane region" description="Helical" evidence="7">
    <location>
        <begin position="94"/>
        <end position="114"/>
    </location>
</feature>
<comment type="subcellular location">
    <subcellularLocation>
        <location evidence="1">Membrane</location>
        <topology evidence="1">Multi-pass membrane protein</topology>
    </subcellularLocation>
</comment>
<feature type="transmembrane region" description="Helical" evidence="7">
    <location>
        <begin position="180"/>
        <end position="197"/>
    </location>
</feature>
<feature type="transmembrane region" description="Helical" evidence="7">
    <location>
        <begin position="271"/>
        <end position="292"/>
    </location>
</feature>
<keyword evidence="3" id="KW-0813">Transport</keyword>
<reference evidence="9" key="1">
    <citation type="journal article" date="2021" name="Proc. Natl. Acad. Sci. U.S.A.">
        <title>Three genomes in the algal genus Volvox reveal the fate of a haploid sex-determining region after a transition to homothallism.</title>
        <authorList>
            <person name="Yamamoto K."/>
            <person name="Hamaji T."/>
            <person name="Kawai-Toyooka H."/>
            <person name="Matsuzaki R."/>
            <person name="Takahashi F."/>
            <person name="Nishimura Y."/>
            <person name="Kawachi M."/>
            <person name="Noguchi H."/>
            <person name="Minakuchi Y."/>
            <person name="Umen J.G."/>
            <person name="Toyoda A."/>
            <person name="Nozaki H."/>
        </authorList>
    </citation>
    <scope>NUCLEOTIDE SEQUENCE</scope>
    <source>
        <strain evidence="9">NIES-3786</strain>
    </source>
</reference>
<feature type="transmembrane region" description="Helical" evidence="7">
    <location>
        <begin position="435"/>
        <end position="457"/>
    </location>
</feature>
<sequence>MAAATPANLESYYTAHENEGLAKPLLGDEAPINEQASPESAELGHAVDPRRSQGGHSCKAAAGRRCTAWQTTAALLTLQLGWGLWLLPCDFARLGWIPGFVTLFILALLTTYSGTLFTRLYAAVPEAVLFGDIGAAAVGRKGRMLVYFTIYSLDATRCIILHLAATQSLFHAIAPVLEEALPLWQCSVIVGVVVLLLGQIRYLTQLSSFFLAGTVSQMIALTIVIYDLVISASRSSAGSGTSPPRGVEGGRATGLVRHSPLIGDDVLNGNWAPAAMAVLNMIFAYGGQFAFLELITSMKSPDRFSYAVTFCTAIMTALYGGFGAVGYWSKGSSVHGIVIFNMDPSPLAQVAAGFIFLQALAQYLVNLNVWTHNLLVLISRRATRNTDDELWAEETHAKNTGDHSSSHWLAATAFVAAYSAVVAVAIPFFCTLVGFVTSVTYLTCAYTLPAWFAIKLLGGSKLGGLERAWLTFLIPVSIILSSIGFVASVKTYITEAYGGEGM</sequence>
<keyword evidence="10" id="KW-1185">Reference proteome</keyword>
<name>A0A8J4C4C0_9CHLO</name>
<keyword evidence="3" id="KW-0029">Amino-acid transport</keyword>
<dbReference type="InterPro" id="IPR013057">
    <property type="entry name" value="AA_transpt_TM"/>
</dbReference>
<protein>
    <recommendedName>
        <fullName evidence="8">Amino acid transporter transmembrane domain-containing protein</fullName>
    </recommendedName>
</protein>
<evidence type="ECO:0000256" key="6">
    <source>
        <dbReference type="SAM" id="MobiDB-lite"/>
    </source>
</evidence>
<feature type="transmembrane region" description="Helical" evidence="7">
    <location>
        <begin position="469"/>
        <end position="493"/>
    </location>
</feature>
<feature type="transmembrane region" description="Helical" evidence="7">
    <location>
        <begin position="209"/>
        <end position="229"/>
    </location>
</feature>
<accession>A0A8J4C4C0</accession>
<evidence type="ECO:0000256" key="2">
    <source>
        <dbReference type="ARBA" id="ARBA00022692"/>
    </source>
</evidence>
<dbReference type="AlphaFoldDB" id="A0A8J4C4C0"/>
<evidence type="ECO:0000259" key="8">
    <source>
        <dbReference type="Pfam" id="PF01490"/>
    </source>
</evidence>
<dbReference type="GO" id="GO:0016020">
    <property type="term" value="C:membrane"/>
    <property type="evidence" value="ECO:0007669"/>
    <property type="project" value="UniProtKB-SubCell"/>
</dbReference>
<evidence type="ECO:0000313" key="9">
    <source>
        <dbReference type="EMBL" id="GIL75361.1"/>
    </source>
</evidence>
<evidence type="ECO:0000313" key="10">
    <source>
        <dbReference type="Proteomes" id="UP000747110"/>
    </source>
</evidence>
<evidence type="ECO:0000256" key="1">
    <source>
        <dbReference type="ARBA" id="ARBA00004141"/>
    </source>
</evidence>
<dbReference type="PANTHER" id="PTHR22950">
    <property type="entry name" value="AMINO ACID TRANSPORTER"/>
    <property type="match status" value="1"/>
</dbReference>
<keyword evidence="4 7" id="KW-1133">Transmembrane helix</keyword>
<evidence type="ECO:0000256" key="5">
    <source>
        <dbReference type="ARBA" id="ARBA00023136"/>
    </source>
</evidence>
<feature type="region of interest" description="Disordered" evidence="6">
    <location>
        <begin position="37"/>
        <end position="56"/>
    </location>
</feature>
<feature type="transmembrane region" description="Helical" evidence="7">
    <location>
        <begin position="408"/>
        <end position="429"/>
    </location>
</feature>
<dbReference type="EMBL" id="BNCP01000007">
    <property type="protein sequence ID" value="GIL75361.1"/>
    <property type="molecule type" value="Genomic_DNA"/>
</dbReference>
<dbReference type="PANTHER" id="PTHR22950:SF461">
    <property type="entry name" value="AMINO ACID TRANSPORTER TRANSMEMBRANE DOMAIN-CONTAINING PROTEIN"/>
    <property type="match status" value="1"/>
</dbReference>
<proteinExistence type="predicted"/>
<keyword evidence="5 7" id="KW-0472">Membrane</keyword>
<feature type="domain" description="Amino acid transporter transmembrane" evidence="8">
    <location>
        <begin position="65"/>
        <end position="491"/>
    </location>
</feature>
<dbReference type="Proteomes" id="UP000747110">
    <property type="component" value="Unassembled WGS sequence"/>
</dbReference>
<organism evidence="9 10">
    <name type="scientific">Volvox reticuliferus</name>
    <dbReference type="NCBI Taxonomy" id="1737510"/>
    <lineage>
        <taxon>Eukaryota</taxon>
        <taxon>Viridiplantae</taxon>
        <taxon>Chlorophyta</taxon>
        <taxon>core chlorophytes</taxon>
        <taxon>Chlorophyceae</taxon>
        <taxon>CS clade</taxon>
        <taxon>Chlamydomonadales</taxon>
        <taxon>Volvocaceae</taxon>
        <taxon>Volvox</taxon>
    </lineage>
</organism>
<dbReference type="OrthoDB" id="40134at2759"/>
<comment type="caution">
    <text evidence="9">The sequence shown here is derived from an EMBL/GenBank/DDBJ whole genome shotgun (WGS) entry which is preliminary data.</text>
</comment>
<evidence type="ECO:0000256" key="7">
    <source>
        <dbReference type="SAM" id="Phobius"/>
    </source>
</evidence>
<feature type="transmembrane region" description="Helical" evidence="7">
    <location>
        <begin position="145"/>
        <end position="165"/>
    </location>
</feature>
<dbReference type="Pfam" id="PF01490">
    <property type="entry name" value="Aa_trans"/>
    <property type="match status" value="1"/>
</dbReference>
<evidence type="ECO:0000256" key="3">
    <source>
        <dbReference type="ARBA" id="ARBA00022970"/>
    </source>
</evidence>
<feature type="transmembrane region" description="Helical" evidence="7">
    <location>
        <begin position="68"/>
        <end position="87"/>
    </location>
</feature>
<gene>
    <name evidence="9" type="ORF">Vretifemale_5167</name>
</gene>
<feature type="transmembrane region" description="Helical" evidence="7">
    <location>
        <begin position="304"/>
        <end position="328"/>
    </location>
</feature>
<evidence type="ECO:0000256" key="4">
    <source>
        <dbReference type="ARBA" id="ARBA00022989"/>
    </source>
</evidence>
<dbReference type="GO" id="GO:0015179">
    <property type="term" value="F:L-amino acid transmembrane transporter activity"/>
    <property type="evidence" value="ECO:0007669"/>
    <property type="project" value="TreeGrafter"/>
</dbReference>